<sequence length="224" mass="23566">MRAVIASFVALLSFSAQAQSNNCDCQQFTAACEASINVVPTTSTKGSYGADLKIRSTAPQCSKVDYYVDGTPYFTILSQGSQGEDRVFGQKPITRANISDISCHVCRREGESASSGNQTKPKGGSQVTLFRPDGDAGSAVTNQLVVDGQSVGNLGNGQSLTIDLGAGSHTVKNTRIYQGAWQGECTQSIQVDGASAYRYEVSLVRLVGTTATSASEASCRLIAR</sequence>
<feature type="signal peptide" evidence="1">
    <location>
        <begin position="1"/>
        <end position="18"/>
    </location>
</feature>
<dbReference type="RefSeq" id="WP_150809131.1">
    <property type="nucleotide sequence ID" value="NZ_CABPSR010000003.1"/>
</dbReference>
<organism evidence="2 3">
    <name type="scientific">Pandoraea sputorum</name>
    <dbReference type="NCBI Taxonomy" id="93222"/>
    <lineage>
        <taxon>Bacteria</taxon>
        <taxon>Pseudomonadati</taxon>
        <taxon>Pseudomonadota</taxon>
        <taxon>Betaproteobacteria</taxon>
        <taxon>Burkholderiales</taxon>
        <taxon>Burkholderiaceae</taxon>
        <taxon>Pandoraea</taxon>
    </lineage>
</organism>
<keyword evidence="1" id="KW-0732">Signal</keyword>
<accession>A0A5E5B287</accession>
<name>A0A5E5B287_9BURK</name>
<gene>
    <name evidence="2" type="ORF">PSP31121_01998</name>
</gene>
<evidence type="ECO:0000313" key="3">
    <source>
        <dbReference type="Proteomes" id="UP000335538"/>
    </source>
</evidence>
<evidence type="ECO:0008006" key="4">
    <source>
        <dbReference type="Google" id="ProtNLM"/>
    </source>
</evidence>
<dbReference type="AlphaFoldDB" id="A0A5E5B287"/>
<dbReference type="EMBL" id="CABPSR010000003">
    <property type="protein sequence ID" value="VVE79095.1"/>
    <property type="molecule type" value="Genomic_DNA"/>
</dbReference>
<proteinExistence type="predicted"/>
<evidence type="ECO:0000256" key="1">
    <source>
        <dbReference type="SAM" id="SignalP"/>
    </source>
</evidence>
<reference evidence="2 3" key="1">
    <citation type="submission" date="2019-08" db="EMBL/GenBank/DDBJ databases">
        <authorList>
            <person name="Peeters C."/>
        </authorList>
    </citation>
    <scope>NUCLEOTIDE SEQUENCE [LARGE SCALE GENOMIC DNA]</scope>
    <source>
        <strain evidence="2 3">LMG 31121</strain>
    </source>
</reference>
<protein>
    <recommendedName>
        <fullName evidence="4">Fimbrial protein</fullName>
    </recommendedName>
</protein>
<dbReference type="Proteomes" id="UP000335538">
    <property type="component" value="Unassembled WGS sequence"/>
</dbReference>
<evidence type="ECO:0000313" key="2">
    <source>
        <dbReference type="EMBL" id="VVE79095.1"/>
    </source>
</evidence>
<feature type="chain" id="PRO_5022659326" description="Fimbrial protein" evidence="1">
    <location>
        <begin position="19"/>
        <end position="224"/>
    </location>
</feature>